<dbReference type="RefSeq" id="WP_371707913.1">
    <property type="nucleotide sequence ID" value="NZ_JBGOOL010000036.1"/>
</dbReference>
<dbReference type="InterPro" id="IPR005094">
    <property type="entry name" value="Endonuclease_MobA/VirD2"/>
</dbReference>
<feature type="domain" description="MobA/VirD2-like nuclease" evidence="1">
    <location>
        <begin position="88"/>
        <end position="195"/>
    </location>
</feature>
<dbReference type="EMBL" id="JBGOOL010000036">
    <property type="protein sequence ID" value="MEZ8054198.1"/>
    <property type="molecule type" value="Genomic_DNA"/>
</dbReference>
<accession>A0ABV4KR55</accession>
<dbReference type="Proteomes" id="UP001569175">
    <property type="component" value="Unassembled WGS sequence"/>
</dbReference>
<evidence type="ECO:0000313" key="3">
    <source>
        <dbReference type="Proteomes" id="UP001569175"/>
    </source>
</evidence>
<dbReference type="Pfam" id="PF03432">
    <property type="entry name" value="Relaxase"/>
    <property type="match status" value="1"/>
</dbReference>
<reference evidence="2 3" key="1">
    <citation type="submission" date="2024-06" db="EMBL/GenBank/DDBJ databases">
        <authorList>
            <person name="Steensen K."/>
            <person name="Seneca J."/>
            <person name="Bartlau N."/>
            <person name="Yu A.X."/>
            <person name="Polz M.F."/>
        </authorList>
    </citation>
    <scope>NUCLEOTIDE SEQUENCE [LARGE SCALE GENOMIC DNA]</scope>
    <source>
        <strain evidence="2 3">1F9</strain>
    </source>
</reference>
<evidence type="ECO:0000313" key="2">
    <source>
        <dbReference type="EMBL" id="MEZ8054198.1"/>
    </source>
</evidence>
<evidence type="ECO:0000259" key="1">
    <source>
        <dbReference type="Pfam" id="PF03432"/>
    </source>
</evidence>
<sequence>MIRVRFKNVPKENGATQKGEDRANYIAGTTKDFDQLDGLNRANYVAGKTKDHNDHDPLCSKTEFLTCGNIASPLPTLMTPFLPHHQMDWSHIGKEIGTVKSMKGLVKDPVHEMISLREGEHLTRKQWLELARDYIKELGLQGAKYITFIHRDTKKEHIHLVFSGTDAVTKKVLNHWQDRKKATKLMRKYERWFGLEAVPNPGERLDQDVTENYTNKSKIGKSKAARQTSQKARIARAISSVIKQNEVLDYQPTLLEFLEQLELAGVAASLSYKKLGDKHPSGISYRLSRNAKKNQAATNDTNTAKYIPSSKMGHGGMYNFKKLIESQCFKLSDNEANLVRRMNIEEGARKYGMKADPDVKLGFNQLIEDNAYCNVVCRYKLKDEAKVKAAINTVNLSVYDRLFNQSGEKDFLRFNPKLRAFVIRVKGTNRRWHKFEYNQQWSSNKKMTKGEFNALVNQRMAEMLIKFIERVLQMFGIIGVEIETHAGDYQTQGDFKLKHSAQPQILHEDDLEKILSRIGGGYIVAPTKNHDLGSSLSF</sequence>
<name>A0ABV4KR55_9VIBR</name>
<organism evidence="2 3">
    <name type="scientific">Vibrio atlanticus</name>
    <dbReference type="NCBI Taxonomy" id="693153"/>
    <lineage>
        <taxon>Bacteria</taxon>
        <taxon>Pseudomonadati</taxon>
        <taxon>Pseudomonadota</taxon>
        <taxon>Gammaproteobacteria</taxon>
        <taxon>Vibrionales</taxon>
        <taxon>Vibrionaceae</taxon>
        <taxon>Vibrio</taxon>
    </lineage>
</organism>
<protein>
    <submittedName>
        <fullName evidence="2">Relaxase/mobilization nuclease domain-containing protein</fullName>
    </submittedName>
</protein>
<gene>
    <name evidence="2" type="ORF">ACED57_13690</name>
</gene>
<keyword evidence="3" id="KW-1185">Reference proteome</keyword>
<proteinExistence type="predicted"/>
<comment type="caution">
    <text evidence="2">The sequence shown here is derived from an EMBL/GenBank/DDBJ whole genome shotgun (WGS) entry which is preliminary data.</text>
</comment>